<dbReference type="Gene3D" id="3.40.50.720">
    <property type="entry name" value="NAD(P)-binding Rossmann-like Domain"/>
    <property type="match status" value="1"/>
</dbReference>
<proteinExistence type="inferred from homology"/>
<dbReference type="GeneID" id="30036796"/>
<evidence type="ECO:0000313" key="5">
    <source>
        <dbReference type="Proteomes" id="UP000189580"/>
    </source>
</evidence>
<accession>A0A167E6B8</accession>
<gene>
    <name evidence="4" type="primary">ENV9</name>
    <name evidence="4" type="ORF">AWJ20_4641</name>
</gene>
<dbReference type="PANTHER" id="PTHR24320:SF282">
    <property type="entry name" value="WW DOMAIN-CONTAINING OXIDOREDUCTASE"/>
    <property type="match status" value="1"/>
</dbReference>
<keyword evidence="2" id="KW-0521">NADP</keyword>
<protein>
    <submittedName>
        <fullName evidence="4">Env9p</fullName>
    </submittedName>
</protein>
<dbReference type="EMBL" id="CP014502">
    <property type="protein sequence ID" value="ANB13698.1"/>
    <property type="molecule type" value="Genomic_DNA"/>
</dbReference>
<dbReference type="GO" id="GO:0016491">
    <property type="term" value="F:oxidoreductase activity"/>
    <property type="evidence" value="ECO:0007669"/>
    <property type="project" value="UniProtKB-KW"/>
</dbReference>
<reference evidence="4 5" key="1">
    <citation type="submission" date="2016-02" db="EMBL/GenBank/DDBJ databases">
        <title>Complete genome sequence and transcriptome regulation of the pentose utilising yeast Sugiyamaella lignohabitans.</title>
        <authorList>
            <person name="Bellasio M."/>
            <person name="Peymann A."/>
            <person name="Valli M."/>
            <person name="Sipitzky M."/>
            <person name="Graf A."/>
            <person name="Sauer M."/>
            <person name="Marx H."/>
            <person name="Mattanovich D."/>
        </authorList>
    </citation>
    <scope>NUCLEOTIDE SEQUENCE [LARGE SCALE GENOMIC DNA]</scope>
    <source>
        <strain evidence="4 5">CBS 10342</strain>
    </source>
</reference>
<keyword evidence="3" id="KW-0560">Oxidoreductase</keyword>
<dbReference type="Pfam" id="PF00106">
    <property type="entry name" value="adh_short"/>
    <property type="match status" value="1"/>
</dbReference>
<dbReference type="PRINTS" id="PR00081">
    <property type="entry name" value="GDHRDH"/>
</dbReference>
<dbReference type="KEGG" id="slb:AWJ20_4641"/>
<organism evidence="4 5">
    <name type="scientific">Sugiyamaella lignohabitans</name>
    <dbReference type="NCBI Taxonomy" id="796027"/>
    <lineage>
        <taxon>Eukaryota</taxon>
        <taxon>Fungi</taxon>
        <taxon>Dikarya</taxon>
        <taxon>Ascomycota</taxon>
        <taxon>Saccharomycotina</taxon>
        <taxon>Dipodascomycetes</taxon>
        <taxon>Dipodascales</taxon>
        <taxon>Trichomonascaceae</taxon>
        <taxon>Sugiyamaella</taxon>
    </lineage>
</organism>
<dbReference type="InterPro" id="IPR002347">
    <property type="entry name" value="SDR_fam"/>
</dbReference>
<dbReference type="OrthoDB" id="191139at2759"/>
<dbReference type="InterPro" id="IPR036291">
    <property type="entry name" value="NAD(P)-bd_dom_sf"/>
</dbReference>
<evidence type="ECO:0000256" key="1">
    <source>
        <dbReference type="ARBA" id="ARBA00006484"/>
    </source>
</evidence>
<evidence type="ECO:0000313" key="4">
    <source>
        <dbReference type="EMBL" id="ANB13698.1"/>
    </source>
</evidence>
<comment type="similarity">
    <text evidence="1">Belongs to the short-chain dehydrogenases/reductases (SDR) family.</text>
</comment>
<sequence length="306" mass="34240">MVFFGPCWSVDSLPDFSGKSVFITGGNTGIGKHTVTELARKNMGKIYLAGRNPTRCEAAIAEIKKEVPNANIEYVKLDVSKLDDVKQVAEKFVNEHTSLNYLVNNAGIMATPYELNNDGYEMQFATNYMGHALLTRIMLPLLEKTAKDGDEVKIINVSSFAHNFAPRVGINFEDVNLTKGSVWDRYGQSKLANILLNNELTKRYPQIKSYSLHPGFVRTDLYDGMNSTYGILGRIANAVTKPFYITPYNGAITTLYCFSVEANDKAGEYLVPYGKVGSLTRNAKNQELSSKLWDWTTNELTNKHYI</sequence>
<evidence type="ECO:0000256" key="2">
    <source>
        <dbReference type="ARBA" id="ARBA00022857"/>
    </source>
</evidence>
<dbReference type="PANTHER" id="PTHR24320">
    <property type="entry name" value="RETINOL DEHYDROGENASE"/>
    <property type="match status" value="1"/>
</dbReference>
<keyword evidence="5" id="KW-1185">Reference proteome</keyword>
<dbReference type="RefSeq" id="XP_018736175.1">
    <property type="nucleotide sequence ID" value="XM_018881726.1"/>
</dbReference>
<evidence type="ECO:0000256" key="3">
    <source>
        <dbReference type="ARBA" id="ARBA00023002"/>
    </source>
</evidence>
<dbReference type="Proteomes" id="UP000189580">
    <property type="component" value="Chromosome d"/>
</dbReference>
<name>A0A167E6B8_9ASCO</name>
<dbReference type="SUPFAM" id="SSF51735">
    <property type="entry name" value="NAD(P)-binding Rossmann-fold domains"/>
    <property type="match status" value="1"/>
</dbReference>
<dbReference type="AlphaFoldDB" id="A0A167E6B8"/>